<evidence type="ECO:0000313" key="4">
    <source>
        <dbReference type="Proteomes" id="UP000192840"/>
    </source>
</evidence>
<evidence type="ECO:0000256" key="2">
    <source>
        <dbReference type="SAM" id="Phobius"/>
    </source>
</evidence>
<proteinExistence type="predicted"/>
<keyword evidence="2" id="KW-0812">Transmembrane</keyword>
<dbReference type="STRING" id="40571.SAMN05660733_03553"/>
<sequence>MTTTSLSRTARRRWWWASWGLTAVLAIGIAGYAVPPYLSGNPEASNVPVNPDVALHYLTLAVHALPGGLALIIGPFQFVSRLRARSPRLHRLLGRIYLISVVVAAVASLFAATFSLSGFSIRVAFYILAVAWLYTAAKAYRTIRRGEVALHRVWMIRNYALTFAAVTLRIYLITGLAVKSSFPGLEFEAIYDASGWASILVNVLVAEYFIVQRTLAPLARTRRSTKDSAPVPGENLVGTASPGV</sequence>
<feature type="transmembrane region" description="Helical" evidence="2">
    <location>
        <begin position="190"/>
        <end position="211"/>
    </location>
</feature>
<feature type="transmembrane region" description="Helical" evidence="2">
    <location>
        <begin position="158"/>
        <end position="178"/>
    </location>
</feature>
<dbReference type="AlphaFoldDB" id="A0A1W2E126"/>
<feature type="transmembrane region" description="Helical" evidence="2">
    <location>
        <begin position="92"/>
        <end position="113"/>
    </location>
</feature>
<keyword evidence="4" id="KW-1185">Reference proteome</keyword>
<name>A0A1W2E126_9PSEU</name>
<evidence type="ECO:0000256" key="1">
    <source>
        <dbReference type="SAM" id="MobiDB-lite"/>
    </source>
</evidence>
<evidence type="ECO:0000313" key="3">
    <source>
        <dbReference type="EMBL" id="SMD03495.1"/>
    </source>
</evidence>
<dbReference type="EMBL" id="FWYC01000008">
    <property type="protein sequence ID" value="SMD03495.1"/>
    <property type="molecule type" value="Genomic_DNA"/>
</dbReference>
<keyword evidence="2" id="KW-0472">Membrane</keyword>
<organism evidence="3 4">
    <name type="scientific">Lentzea albidocapillata</name>
    <dbReference type="NCBI Taxonomy" id="40571"/>
    <lineage>
        <taxon>Bacteria</taxon>
        <taxon>Bacillati</taxon>
        <taxon>Actinomycetota</taxon>
        <taxon>Actinomycetes</taxon>
        <taxon>Pseudonocardiales</taxon>
        <taxon>Pseudonocardiaceae</taxon>
        <taxon>Lentzea</taxon>
    </lineage>
</organism>
<protein>
    <submittedName>
        <fullName evidence="3">Uncharacterized membrane protein</fullName>
    </submittedName>
</protein>
<reference evidence="4" key="1">
    <citation type="submission" date="2017-04" db="EMBL/GenBank/DDBJ databases">
        <authorList>
            <person name="Varghese N."/>
            <person name="Submissions S."/>
        </authorList>
    </citation>
    <scope>NUCLEOTIDE SEQUENCE [LARGE SCALE GENOMIC DNA]</scope>
    <source>
        <strain evidence="4">DSM 44073</strain>
    </source>
</reference>
<dbReference type="OrthoDB" id="4698148at2"/>
<dbReference type="Proteomes" id="UP000192840">
    <property type="component" value="Unassembled WGS sequence"/>
</dbReference>
<feature type="region of interest" description="Disordered" evidence="1">
    <location>
        <begin position="225"/>
        <end position="244"/>
    </location>
</feature>
<dbReference type="InterPro" id="IPR018750">
    <property type="entry name" value="DUF2306_membrane"/>
</dbReference>
<gene>
    <name evidence="3" type="ORF">SAMN05660733_03553</name>
</gene>
<dbReference type="RefSeq" id="WP_030479612.1">
    <property type="nucleotide sequence ID" value="NZ_FWYC01000008.1"/>
</dbReference>
<feature type="transmembrane region" description="Helical" evidence="2">
    <location>
        <begin position="119"/>
        <end position="137"/>
    </location>
</feature>
<keyword evidence="2" id="KW-1133">Transmembrane helix</keyword>
<feature type="transmembrane region" description="Helical" evidence="2">
    <location>
        <begin position="54"/>
        <end position="80"/>
    </location>
</feature>
<dbReference type="eggNOG" id="COG5395">
    <property type="taxonomic scope" value="Bacteria"/>
</dbReference>
<feature type="transmembrane region" description="Helical" evidence="2">
    <location>
        <begin position="14"/>
        <end position="34"/>
    </location>
</feature>
<accession>A0A1W2E126</accession>
<dbReference type="Pfam" id="PF10067">
    <property type="entry name" value="DUF2306"/>
    <property type="match status" value="1"/>
</dbReference>